<keyword evidence="3" id="KW-1185">Reference proteome</keyword>
<protein>
    <submittedName>
        <fullName evidence="2">Uncharacterized protein</fullName>
    </submittedName>
</protein>
<sequence length="179" mass="19673">MIWSIILFVFEFIVVKAGSVWFRAQLWTLSIVPALVAVVYMRWSAFGVLYSALGGIALCFASGASTQQYLIYTLGNLFSVVLLLFLKFIGKEKIRDSVFTSIIFALASALSMQIGRGVVAALLGNGIGSIVTFIATDIISELFAILIICITRKLDGVFEDQISYLVRVNNEENEKGGRE</sequence>
<feature type="transmembrane region" description="Helical" evidence="1">
    <location>
        <begin position="130"/>
        <end position="150"/>
    </location>
</feature>
<dbReference type="RefSeq" id="WP_154425041.1">
    <property type="nucleotide sequence ID" value="NZ_JAQYGB010000015.1"/>
</dbReference>
<evidence type="ECO:0000313" key="3">
    <source>
        <dbReference type="Proteomes" id="UP000460549"/>
    </source>
</evidence>
<reference evidence="2 3" key="1">
    <citation type="submission" date="2019-08" db="EMBL/GenBank/DDBJ databases">
        <title>In-depth cultivation of the pig gut microbiome towards novel bacterial diversity and tailored functional studies.</title>
        <authorList>
            <person name="Wylensek D."/>
            <person name="Hitch T.C.A."/>
            <person name="Clavel T."/>
        </authorList>
    </citation>
    <scope>NUCLEOTIDE SEQUENCE [LARGE SCALE GENOMIC DNA]</scope>
    <source>
        <strain evidence="2 3">NM-380-WT-3C1</strain>
    </source>
</reference>
<keyword evidence="1" id="KW-0472">Membrane</keyword>
<feature type="transmembrane region" description="Helical" evidence="1">
    <location>
        <begin position="47"/>
        <end position="64"/>
    </location>
</feature>
<organism evidence="2 3">
    <name type="scientific">Bullifex porci</name>
    <dbReference type="NCBI Taxonomy" id="2606638"/>
    <lineage>
        <taxon>Bacteria</taxon>
        <taxon>Pseudomonadati</taxon>
        <taxon>Spirochaetota</taxon>
        <taxon>Spirochaetia</taxon>
        <taxon>Spirochaetales</taxon>
        <taxon>Spirochaetaceae</taxon>
        <taxon>Bullifex</taxon>
    </lineage>
</organism>
<evidence type="ECO:0000256" key="1">
    <source>
        <dbReference type="SAM" id="Phobius"/>
    </source>
</evidence>
<keyword evidence="1" id="KW-0812">Transmembrane</keyword>
<name>A0A7X2TRE5_9SPIO</name>
<accession>A0A7X2TRE5</accession>
<gene>
    <name evidence="2" type="ORF">FYJ80_04655</name>
</gene>
<feature type="transmembrane region" description="Helical" evidence="1">
    <location>
        <begin position="70"/>
        <end position="90"/>
    </location>
</feature>
<proteinExistence type="predicted"/>
<feature type="transmembrane region" description="Helical" evidence="1">
    <location>
        <begin position="102"/>
        <end position="124"/>
    </location>
</feature>
<keyword evidence="1" id="KW-1133">Transmembrane helix</keyword>
<dbReference type="EMBL" id="VUNN01000006">
    <property type="protein sequence ID" value="MSU06065.1"/>
    <property type="molecule type" value="Genomic_DNA"/>
</dbReference>
<feature type="transmembrane region" description="Helical" evidence="1">
    <location>
        <begin position="20"/>
        <end position="40"/>
    </location>
</feature>
<dbReference type="Proteomes" id="UP000460549">
    <property type="component" value="Unassembled WGS sequence"/>
</dbReference>
<comment type="caution">
    <text evidence="2">The sequence shown here is derived from an EMBL/GenBank/DDBJ whole genome shotgun (WGS) entry which is preliminary data.</text>
</comment>
<evidence type="ECO:0000313" key="2">
    <source>
        <dbReference type="EMBL" id="MSU06065.1"/>
    </source>
</evidence>
<dbReference type="AlphaFoldDB" id="A0A7X2TRE5"/>